<keyword evidence="2" id="KW-1185">Reference proteome</keyword>
<accession>A0A6A6FHB2</accession>
<proteinExistence type="predicted"/>
<organism evidence="1 2">
    <name type="scientific">Cercospora zeae-maydis SCOH1-5</name>
    <dbReference type="NCBI Taxonomy" id="717836"/>
    <lineage>
        <taxon>Eukaryota</taxon>
        <taxon>Fungi</taxon>
        <taxon>Dikarya</taxon>
        <taxon>Ascomycota</taxon>
        <taxon>Pezizomycotina</taxon>
        <taxon>Dothideomycetes</taxon>
        <taxon>Dothideomycetidae</taxon>
        <taxon>Mycosphaerellales</taxon>
        <taxon>Mycosphaerellaceae</taxon>
        <taxon>Cercospora</taxon>
    </lineage>
</organism>
<dbReference type="Proteomes" id="UP000799539">
    <property type="component" value="Unassembled WGS sequence"/>
</dbReference>
<dbReference type="EMBL" id="ML992672">
    <property type="protein sequence ID" value="KAF2212773.1"/>
    <property type="molecule type" value="Genomic_DNA"/>
</dbReference>
<dbReference type="AlphaFoldDB" id="A0A6A6FHB2"/>
<sequence>MLHRMVRCRPAAIGINYKMATAPMLPCCARTKADIAGSSESRDVPQLSSELTVNAKGVREQRVRFIAAKNRPPMSQADHQAEVELKRDPLQAGTILQRHTDHGSVSLNILCLCLEYSWDAVRSYWRRERHSILEDVRATQFGRRALLSCLQEPSFLLAMARSQRSCCDYLAYFAVNEDLEQIFYQCLRLPLNDGKFGLHWRGRLLSSLCCANFMHNTSQSADRALHTLFEGYEAVTSDLPSLDQQSVQDKDRAKLEDQHLAFSHALFSMRSLLADRSRLLGYPDTDPDLYDEFIELFKKSKLSAFDQAWDIARLHMYHPRKLDDQPAVRLLRDVAQNGFPTDSRVVRDRKRMAKAISDFLTRAAVVAEANENYEDAQWILTTFEKRMHRAFSMTRKSAKAEIRNREMTPMIERLLWAATRDSIPFKRLPLDQVSDSEFWEATADGDTAPAA</sequence>
<reference evidence="1" key="1">
    <citation type="journal article" date="2020" name="Stud. Mycol.">
        <title>101 Dothideomycetes genomes: a test case for predicting lifestyles and emergence of pathogens.</title>
        <authorList>
            <person name="Haridas S."/>
            <person name="Albert R."/>
            <person name="Binder M."/>
            <person name="Bloem J."/>
            <person name="Labutti K."/>
            <person name="Salamov A."/>
            <person name="Andreopoulos B."/>
            <person name="Baker S."/>
            <person name="Barry K."/>
            <person name="Bills G."/>
            <person name="Bluhm B."/>
            <person name="Cannon C."/>
            <person name="Castanera R."/>
            <person name="Culley D."/>
            <person name="Daum C."/>
            <person name="Ezra D."/>
            <person name="Gonzalez J."/>
            <person name="Henrissat B."/>
            <person name="Kuo A."/>
            <person name="Liang C."/>
            <person name="Lipzen A."/>
            <person name="Lutzoni F."/>
            <person name="Magnuson J."/>
            <person name="Mondo S."/>
            <person name="Nolan M."/>
            <person name="Ohm R."/>
            <person name="Pangilinan J."/>
            <person name="Park H.-J."/>
            <person name="Ramirez L."/>
            <person name="Alfaro M."/>
            <person name="Sun H."/>
            <person name="Tritt A."/>
            <person name="Yoshinaga Y."/>
            <person name="Zwiers L.-H."/>
            <person name="Turgeon B."/>
            <person name="Goodwin S."/>
            <person name="Spatafora J."/>
            <person name="Crous P."/>
            <person name="Grigoriev I."/>
        </authorList>
    </citation>
    <scope>NUCLEOTIDE SEQUENCE</scope>
    <source>
        <strain evidence="1">SCOH1-5</strain>
    </source>
</reference>
<evidence type="ECO:0000313" key="1">
    <source>
        <dbReference type="EMBL" id="KAF2212773.1"/>
    </source>
</evidence>
<name>A0A6A6FHB2_9PEZI</name>
<dbReference type="OrthoDB" id="3631959at2759"/>
<gene>
    <name evidence="1" type="ORF">CERZMDRAFT_97269</name>
</gene>
<protein>
    <submittedName>
        <fullName evidence="1">Uncharacterized protein</fullName>
    </submittedName>
</protein>
<evidence type="ECO:0000313" key="2">
    <source>
        <dbReference type="Proteomes" id="UP000799539"/>
    </source>
</evidence>